<dbReference type="RefSeq" id="WP_091231386.1">
    <property type="nucleotide sequence ID" value="NZ_FNBG01000015.1"/>
</dbReference>
<keyword evidence="3" id="KW-0813">Transport</keyword>
<feature type="transmembrane region" description="Helical" evidence="8">
    <location>
        <begin position="83"/>
        <end position="103"/>
    </location>
</feature>
<feature type="transmembrane region" description="Helical" evidence="8">
    <location>
        <begin position="12"/>
        <end position="31"/>
    </location>
</feature>
<feature type="transmembrane region" description="Helical" evidence="8">
    <location>
        <begin position="150"/>
        <end position="170"/>
    </location>
</feature>
<keyword evidence="7 8" id="KW-0472">Membrane</keyword>
<feature type="transmembrane region" description="Helical" evidence="8">
    <location>
        <begin position="304"/>
        <end position="324"/>
    </location>
</feature>
<dbReference type="Proteomes" id="UP000198972">
    <property type="component" value="Unassembled WGS sequence"/>
</dbReference>
<reference evidence="9 10" key="1">
    <citation type="submission" date="2016-10" db="EMBL/GenBank/DDBJ databases">
        <authorList>
            <person name="de Groot N.N."/>
        </authorList>
    </citation>
    <scope>NUCLEOTIDE SEQUENCE [LARGE SCALE GENOMIC DNA]</scope>
    <source>
        <strain evidence="9 10">DSM 28129</strain>
    </source>
</reference>
<name>A0A1G7NCB0_9BACL</name>
<dbReference type="AlphaFoldDB" id="A0A1G7NCB0"/>
<feature type="transmembrane region" description="Helical" evidence="8">
    <location>
        <begin position="190"/>
        <end position="208"/>
    </location>
</feature>
<organism evidence="9 10">
    <name type="scientific">Fontibacillus panacisegetis</name>
    <dbReference type="NCBI Taxonomy" id="670482"/>
    <lineage>
        <taxon>Bacteria</taxon>
        <taxon>Bacillati</taxon>
        <taxon>Bacillota</taxon>
        <taxon>Bacilli</taxon>
        <taxon>Bacillales</taxon>
        <taxon>Paenibacillaceae</taxon>
        <taxon>Fontibacillus</taxon>
    </lineage>
</organism>
<feature type="transmembrane region" description="Helical" evidence="8">
    <location>
        <begin position="115"/>
        <end position="138"/>
    </location>
</feature>
<sequence length="367" mass="40810">MFIRSDDKISTSQTSIFLTNTVLGAGILTLPRSVTNVVQTPDAWISVLLGGVMIILLAILMVKLSQQFPSNTVFQYSKRIVGTIPAAVLCLLLIIYFIIIAGFEARVMAEVTLFYLLEGTPVWAIIISFIWVGAYLIFGGINSIARVYQIVFPISILILLLSYFLSVRIFDIDHLRPFLGEGILPVIKGLKSTILIFTGFEVIMNLVAHMQHPEQAVKAVVTGISIPIVLYLLTVVMVIGGLSTDGVLRSTWPTLDLLRSFEVAGLFFERFEFPFLVIWLMQMFCNFISFYFNASLGISQVFGLKAPSVFFGLMPLIFLTSMIPKRINDVFNLGDAIGVMGIIMFVLIPGMLSVIYIIRKKGLKQDV</sequence>
<keyword evidence="4" id="KW-0309">Germination</keyword>
<evidence type="ECO:0000256" key="4">
    <source>
        <dbReference type="ARBA" id="ARBA00022544"/>
    </source>
</evidence>
<dbReference type="PANTHER" id="PTHR34975">
    <property type="entry name" value="SPORE GERMINATION PROTEIN A2"/>
    <property type="match status" value="1"/>
</dbReference>
<evidence type="ECO:0000256" key="5">
    <source>
        <dbReference type="ARBA" id="ARBA00022692"/>
    </source>
</evidence>
<dbReference type="PANTHER" id="PTHR34975:SF2">
    <property type="entry name" value="SPORE GERMINATION PROTEIN A2"/>
    <property type="match status" value="1"/>
</dbReference>
<evidence type="ECO:0000256" key="1">
    <source>
        <dbReference type="ARBA" id="ARBA00004141"/>
    </source>
</evidence>
<dbReference type="NCBIfam" id="TIGR00912">
    <property type="entry name" value="2A0309"/>
    <property type="match status" value="1"/>
</dbReference>
<keyword evidence="5 8" id="KW-0812">Transmembrane</keyword>
<dbReference type="Pfam" id="PF03845">
    <property type="entry name" value="Spore_permease"/>
    <property type="match status" value="1"/>
</dbReference>
<dbReference type="InterPro" id="IPR004761">
    <property type="entry name" value="Spore_GerAB"/>
</dbReference>
<dbReference type="STRING" id="670482.SAMN04488542_11581"/>
<evidence type="ECO:0000313" key="9">
    <source>
        <dbReference type="EMBL" id="SDF70940.1"/>
    </source>
</evidence>
<dbReference type="OrthoDB" id="2716906at2"/>
<evidence type="ECO:0000256" key="3">
    <source>
        <dbReference type="ARBA" id="ARBA00022448"/>
    </source>
</evidence>
<proteinExistence type="inferred from homology"/>
<evidence type="ECO:0000256" key="7">
    <source>
        <dbReference type="ARBA" id="ARBA00023136"/>
    </source>
</evidence>
<accession>A0A1G7NCB0</accession>
<dbReference type="GO" id="GO:0009847">
    <property type="term" value="P:spore germination"/>
    <property type="evidence" value="ECO:0007669"/>
    <property type="project" value="InterPro"/>
</dbReference>
<dbReference type="GO" id="GO:0016020">
    <property type="term" value="C:membrane"/>
    <property type="evidence" value="ECO:0007669"/>
    <property type="project" value="UniProtKB-SubCell"/>
</dbReference>
<evidence type="ECO:0000256" key="6">
    <source>
        <dbReference type="ARBA" id="ARBA00022989"/>
    </source>
</evidence>
<evidence type="ECO:0000313" key="10">
    <source>
        <dbReference type="Proteomes" id="UP000198972"/>
    </source>
</evidence>
<comment type="similarity">
    <text evidence="2">Belongs to the amino acid-polyamine-organocation (APC) superfamily. Spore germination protein (SGP) (TC 2.A.3.9) family.</text>
</comment>
<comment type="subcellular location">
    <subcellularLocation>
        <location evidence="1">Membrane</location>
        <topology evidence="1">Multi-pass membrane protein</topology>
    </subcellularLocation>
</comment>
<dbReference type="Gene3D" id="1.20.1740.10">
    <property type="entry name" value="Amino acid/polyamine transporter I"/>
    <property type="match status" value="1"/>
</dbReference>
<gene>
    <name evidence="9" type="ORF">SAMN04488542_11581</name>
</gene>
<feature type="transmembrane region" description="Helical" evidence="8">
    <location>
        <begin position="336"/>
        <end position="358"/>
    </location>
</feature>
<evidence type="ECO:0000256" key="8">
    <source>
        <dbReference type="SAM" id="Phobius"/>
    </source>
</evidence>
<feature type="transmembrane region" description="Helical" evidence="8">
    <location>
        <begin position="43"/>
        <end position="62"/>
    </location>
</feature>
<feature type="transmembrane region" description="Helical" evidence="8">
    <location>
        <begin position="273"/>
        <end position="292"/>
    </location>
</feature>
<protein>
    <submittedName>
        <fullName evidence="9">Spore germination protein</fullName>
    </submittedName>
</protein>
<keyword evidence="10" id="KW-1185">Reference proteome</keyword>
<feature type="transmembrane region" description="Helical" evidence="8">
    <location>
        <begin position="220"/>
        <end position="242"/>
    </location>
</feature>
<evidence type="ECO:0000256" key="2">
    <source>
        <dbReference type="ARBA" id="ARBA00007998"/>
    </source>
</evidence>
<keyword evidence="6 8" id="KW-1133">Transmembrane helix</keyword>
<dbReference type="EMBL" id="FNBG01000015">
    <property type="protein sequence ID" value="SDF70940.1"/>
    <property type="molecule type" value="Genomic_DNA"/>
</dbReference>